<evidence type="ECO:0000313" key="2">
    <source>
        <dbReference type="Proteomes" id="UP000275408"/>
    </source>
</evidence>
<sequence>MPAVLEGWPSILDKVPAEVKPYCDFHVKAVQPENTQFVTPVKMQDKLINSKKNQAFYCNLKGKAQPELQPGQTVRMKRPNESTWTEAVCKKMTGPRFYAVVSGGRTYRRNHRQLRMVPLSDSPPPLRSLPLLDFHPVAKTATEPLQLAFQADPLPIVKTAAEHVELALLHTVTKSGRICQTTSTSLYERTFISKPFREKHALPTELSNVNLEKHKRKSHRVSRRDREPSRIPIRSLKRLRKKKKIKAREFVVVRILSCIPMSSTLYYNYRNDKYRASRYSTMFSCNKLMRSCKSEAHNAGKQCVAMSLRSLIFNNTQGISSASDLKQRMNVRNQFIQALLMQSELPAALNVFDTDYQLEYSESYSGTVHQETTIEGYQFCISLQRAF</sequence>
<dbReference type="Proteomes" id="UP000275408">
    <property type="component" value="Unassembled WGS sequence"/>
</dbReference>
<dbReference type="EMBL" id="RCHS01000617">
    <property type="protein sequence ID" value="RMX57749.1"/>
    <property type="molecule type" value="Genomic_DNA"/>
</dbReference>
<proteinExistence type="predicted"/>
<accession>A0A3M6UVX7</accession>
<protein>
    <submittedName>
        <fullName evidence="1">Uncharacterized protein</fullName>
    </submittedName>
</protein>
<evidence type="ECO:0000313" key="1">
    <source>
        <dbReference type="EMBL" id="RMX57749.1"/>
    </source>
</evidence>
<dbReference type="Gene3D" id="3.90.70.120">
    <property type="match status" value="1"/>
</dbReference>
<gene>
    <name evidence="1" type="ORF">pdam_00020089</name>
</gene>
<dbReference type="AlphaFoldDB" id="A0A3M6UVX7"/>
<reference evidence="1 2" key="1">
    <citation type="journal article" date="2018" name="Sci. Rep.">
        <title>Comparative analysis of the Pocillopora damicornis genome highlights role of immune system in coral evolution.</title>
        <authorList>
            <person name="Cunning R."/>
            <person name="Bay R.A."/>
            <person name="Gillette P."/>
            <person name="Baker A.C."/>
            <person name="Traylor-Knowles N."/>
        </authorList>
    </citation>
    <scope>NUCLEOTIDE SEQUENCE [LARGE SCALE GENOMIC DNA]</scope>
    <source>
        <strain evidence="1">RSMAS</strain>
        <tissue evidence="1">Whole animal</tissue>
    </source>
</reference>
<comment type="caution">
    <text evidence="1">The sequence shown here is derived from an EMBL/GenBank/DDBJ whole genome shotgun (WGS) entry which is preliminary data.</text>
</comment>
<name>A0A3M6UVX7_POCDA</name>
<organism evidence="1 2">
    <name type="scientific">Pocillopora damicornis</name>
    <name type="common">Cauliflower coral</name>
    <name type="synonym">Millepora damicornis</name>
    <dbReference type="NCBI Taxonomy" id="46731"/>
    <lineage>
        <taxon>Eukaryota</taxon>
        <taxon>Metazoa</taxon>
        <taxon>Cnidaria</taxon>
        <taxon>Anthozoa</taxon>
        <taxon>Hexacorallia</taxon>
        <taxon>Scleractinia</taxon>
        <taxon>Astrocoeniina</taxon>
        <taxon>Pocilloporidae</taxon>
        <taxon>Pocillopora</taxon>
    </lineage>
</organism>
<keyword evidence="2" id="KW-1185">Reference proteome</keyword>